<organism evidence="2 3">
    <name type="scientific">Scleromatobacter humisilvae</name>
    <dbReference type="NCBI Taxonomy" id="2897159"/>
    <lineage>
        <taxon>Bacteria</taxon>
        <taxon>Pseudomonadati</taxon>
        <taxon>Pseudomonadota</taxon>
        <taxon>Betaproteobacteria</taxon>
        <taxon>Burkholderiales</taxon>
        <taxon>Sphaerotilaceae</taxon>
        <taxon>Scleromatobacter</taxon>
    </lineage>
</organism>
<dbReference type="PIRSF" id="PIRSF037834">
    <property type="entry name" value="PA_CoA_Oase3"/>
    <property type="match status" value="1"/>
</dbReference>
<gene>
    <name evidence="2" type="primary">paaC</name>
    <name evidence="2" type="ORF">LPC04_02285</name>
</gene>
<dbReference type="SUPFAM" id="SSF47240">
    <property type="entry name" value="Ferritin-like"/>
    <property type="match status" value="1"/>
</dbReference>
<feature type="region of interest" description="Disordered" evidence="1">
    <location>
        <begin position="1"/>
        <end position="20"/>
    </location>
</feature>
<protein>
    <submittedName>
        <fullName evidence="2">Phenylacetate-CoA oxygenase subunit PaaC</fullName>
        <ecNumber evidence="2">1.14.13.149</ecNumber>
    </submittedName>
</protein>
<dbReference type="PANTHER" id="PTHR30458:SF0">
    <property type="entry name" value="1,2-PHENYLACETYL-COA EPOXIDASE, SUBUNIT C"/>
    <property type="match status" value="1"/>
</dbReference>
<sequence length="281" mass="30433">MTTTTFAPLPTTASPSSSIASTTTESIAFAPTPLQAYLVRIGDTCLIHAQRLAEWSGHAPILEEDIALTNLALDLVGQARALLTHVGQQAGFDEDQLAFLRNERDFRNFTIAELPGRRAGQDFANAIVRNFLLAAWMNVLWARLEGSGDAEIAAIAGKAVKESRYHVAHAADWLVRLGDGTDESTRRTRQAVDRLWPYTAELFETDDVDTAAAESGLGPMRVSLKPEWDALVAPVFAEAGLAIPATGAFRSTGSRGVHSEHMGYLLAEMQTLQRSFPGGAW</sequence>
<dbReference type="InterPro" id="IPR009078">
    <property type="entry name" value="Ferritin-like_SF"/>
</dbReference>
<dbReference type="PANTHER" id="PTHR30458">
    <property type="entry name" value="PHENYLACETIC ACID DEGRADATION PROTEIN PAA"/>
    <property type="match status" value="1"/>
</dbReference>
<dbReference type="Gene3D" id="1.20.1260.10">
    <property type="match status" value="1"/>
</dbReference>
<evidence type="ECO:0000256" key="1">
    <source>
        <dbReference type="SAM" id="MobiDB-lite"/>
    </source>
</evidence>
<dbReference type="InterPro" id="IPR011882">
    <property type="entry name" value="PaaC"/>
</dbReference>
<accession>A0A9X1YN12</accession>
<dbReference type="Pfam" id="PF05138">
    <property type="entry name" value="PaaA_PaaC"/>
    <property type="match status" value="1"/>
</dbReference>
<dbReference type="InterPro" id="IPR007814">
    <property type="entry name" value="PaaA_PaaC"/>
</dbReference>
<dbReference type="RefSeq" id="WP_275680558.1">
    <property type="nucleotide sequence ID" value="NZ_JAJLJH010000001.1"/>
</dbReference>
<dbReference type="GO" id="GO:0005829">
    <property type="term" value="C:cytosol"/>
    <property type="evidence" value="ECO:0007669"/>
    <property type="project" value="TreeGrafter"/>
</dbReference>
<dbReference type="Proteomes" id="UP001139353">
    <property type="component" value="Unassembled WGS sequence"/>
</dbReference>
<dbReference type="InterPro" id="IPR052703">
    <property type="entry name" value="Aromatic_CoA_ox/epox"/>
</dbReference>
<keyword evidence="2" id="KW-0560">Oxidoreductase</keyword>
<proteinExistence type="predicted"/>
<name>A0A9X1YN12_9BURK</name>
<comment type="caution">
    <text evidence="2">The sequence shown here is derived from an EMBL/GenBank/DDBJ whole genome shotgun (WGS) entry which is preliminary data.</text>
</comment>
<dbReference type="GO" id="GO:0010124">
    <property type="term" value="P:phenylacetate catabolic process"/>
    <property type="evidence" value="ECO:0007669"/>
    <property type="project" value="InterPro"/>
</dbReference>
<evidence type="ECO:0000313" key="3">
    <source>
        <dbReference type="Proteomes" id="UP001139353"/>
    </source>
</evidence>
<keyword evidence="3" id="KW-1185">Reference proteome</keyword>
<dbReference type="InterPro" id="IPR012347">
    <property type="entry name" value="Ferritin-like"/>
</dbReference>
<reference evidence="2" key="1">
    <citation type="submission" date="2021-11" db="EMBL/GenBank/DDBJ databases">
        <title>BS-T2-15 a new species belonging to the Comamonadaceae family isolated from the soil of a French oak forest.</title>
        <authorList>
            <person name="Mieszkin S."/>
            <person name="Alain K."/>
        </authorList>
    </citation>
    <scope>NUCLEOTIDE SEQUENCE</scope>
    <source>
        <strain evidence="2">BS-T2-15</strain>
    </source>
</reference>
<dbReference type="EC" id="1.14.13.149" evidence="2"/>
<dbReference type="EMBL" id="JAJLJH010000001">
    <property type="protein sequence ID" value="MCK9684531.1"/>
    <property type="molecule type" value="Genomic_DNA"/>
</dbReference>
<dbReference type="GO" id="GO:0097266">
    <property type="term" value="F:phenylacetyl-CoA 1,2-epoxidase activity"/>
    <property type="evidence" value="ECO:0007669"/>
    <property type="project" value="UniProtKB-EC"/>
</dbReference>
<dbReference type="AlphaFoldDB" id="A0A9X1YN12"/>
<evidence type="ECO:0000313" key="2">
    <source>
        <dbReference type="EMBL" id="MCK9684531.1"/>
    </source>
</evidence>
<dbReference type="NCBIfam" id="TIGR02158">
    <property type="entry name" value="PA_CoA_Oxy3"/>
    <property type="match status" value="1"/>
</dbReference>